<dbReference type="RefSeq" id="WP_016472132.1">
    <property type="nucleotide sequence ID" value="NZ_CP103060.1"/>
</dbReference>
<dbReference type="Gene3D" id="3.90.230.10">
    <property type="entry name" value="Creatinase/methionine aminopeptidase superfamily"/>
    <property type="match status" value="1"/>
</dbReference>
<reference evidence="2 3" key="1">
    <citation type="submission" date="2018-10" db="EMBL/GenBank/DDBJ databases">
        <title>Isolation of pseudouridimycin from Streptomyces albus DSM 40763.</title>
        <authorList>
            <person name="Rosenqvist P."/>
            <person name="Metsae-Ketelae M."/>
            <person name="Virta P."/>
        </authorList>
    </citation>
    <scope>NUCLEOTIDE SEQUENCE [LARGE SCALE GENOMIC DNA]</scope>
    <source>
        <strain evidence="2 3">DSM 40763</strain>
    </source>
</reference>
<dbReference type="EMBL" id="RCIY01000065">
    <property type="protein sequence ID" value="TGG81424.1"/>
    <property type="molecule type" value="Genomic_DNA"/>
</dbReference>
<dbReference type="Pfam" id="PF00557">
    <property type="entry name" value="Peptidase_M24"/>
    <property type="match status" value="1"/>
</dbReference>
<gene>
    <name evidence="2" type="ORF">D8771_18510</name>
</gene>
<comment type="caution">
    <text evidence="2">The sequence shown here is derived from an EMBL/GenBank/DDBJ whole genome shotgun (WGS) entry which is preliminary data.</text>
</comment>
<dbReference type="AlphaFoldDB" id="A0A8H1LBV6"/>
<dbReference type="InterPro" id="IPR036005">
    <property type="entry name" value="Creatinase/aminopeptidase-like"/>
</dbReference>
<name>A0A8H1LBV6_9ACTN</name>
<dbReference type="SUPFAM" id="SSF55920">
    <property type="entry name" value="Creatinase/aminopeptidase"/>
    <property type="match status" value="1"/>
</dbReference>
<evidence type="ECO:0000313" key="3">
    <source>
        <dbReference type="Proteomes" id="UP000298111"/>
    </source>
</evidence>
<accession>A0A8H1LBV6</accession>
<proteinExistence type="predicted"/>
<protein>
    <submittedName>
        <fullName evidence="2">M24 family metallopeptidase</fullName>
    </submittedName>
</protein>
<feature type="domain" description="Peptidase M24" evidence="1">
    <location>
        <begin position="16"/>
        <end position="181"/>
    </location>
</feature>
<dbReference type="Proteomes" id="UP000298111">
    <property type="component" value="Unassembled WGS sequence"/>
</dbReference>
<evidence type="ECO:0000313" key="2">
    <source>
        <dbReference type="EMBL" id="TGG81424.1"/>
    </source>
</evidence>
<organism evidence="2 3">
    <name type="scientific">Streptomyces albus</name>
    <dbReference type="NCBI Taxonomy" id="1888"/>
    <lineage>
        <taxon>Bacteria</taxon>
        <taxon>Bacillati</taxon>
        <taxon>Actinomycetota</taxon>
        <taxon>Actinomycetes</taxon>
        <taxon>Kitasatosporales</taxon>
        <taxon>Streptomycetaceae</taxon>
        <taxon>Streptomyces</taxon>
    </lineage>
</organism>
<dbReference type="InterPro" id="IPR000994">
    <property type="entry name" value="Pept_M24"/>
</dbReference>
<sequence length="284" mass="31674">MLPTKTGRTTAELPAFRRAQQRAYACAESVAARLRPGTTEREAARMQLEWLREHGGVNRSRPPLAWFGDRTVLPAPAGLDRTAGLSRTAGLAGCAPPRRLLPTDRKLAAGMPFVLDMAPVLAGRTTVVGYSGCLGPDPVHERLMTDLRAHRELLLRRVRERRTLRELHEEVERLSAVQGYGTPPRTRPLGALLHPVAASPYERESGPAHRLPPRWSGRYGCRAPDLPPRPGLWVAEPHLWFRGTGAKFAELLVVTDSRDPEQSAFWLDDDLPHVRRWQEEAQAV</sequence>
<dbReference type="GeneID" id="75182648"/>
<evidence type="ECO:0000259" key="1">
    <source>
        <dbReference type="Pfam" id="PF00557"/>
    </source>
</evidence>